<reference evidence="3" key="1">
    <citation type="submission" date="2025-08" db="UniProtKB">
        <authorList>
            <consortium name="RefSeq"/>
        </authorList>
    </citation>
    <scope>IDENTIFICATION</scope>
    <source>
        <tissue evidence="3">Muscle</tissue>
    </source>
</reference>
<dbReference type="PROSITE" id="PS50304">
    <property type="entry name" value="TUDOR"/>
    <property type="match status" value="1"/>
</dbReference>
<evidence type="ECO:0000259" key="1">
    <source>
        <dbReference type="PROSITE" id="PS50304"/>
    </source>
</evidence>
<name>A0A6P8LY99_9HYME</name>
<dbReference type="AlphaFoldDB" id="A0A6P8LY99"/>
<dbReference type="KEGG" id="bbif:117205772"/>
<dbReference type="SUPFAM" id="SSF63748">
    <property type="entry name" value="Tudor/PWWP/MBT"/>
    <property type="match status" value="1"/>
</dbReference>
<accession>A0A6P8LY99</accession>
<gene>
    <name evidence="3" type="primary">LOC117205772</name>
</gene>
<evidence type="ECO:0000313" key="2">
    <source>
        <dbReference type="Proteomes" id="UP000515164"/>
    </source>
</evidence>
<dbReference type="InterPro" id="IPR002999">
    <property type="entry name" value="Tudor"/>
</dbReference>
<evidence type="ECO:0000313" key="3">
    <source>
        <dbReference type="RefSeq" id="XP_033300388.1"/>
    </source>
</evidence>
<feature type="domain" description="Tudor" evidence="1">
    <location>
        <begin position="296"/>
        <end position="352"/>
    </location>
</feature>
<dbReference type="RefSeq" id="XP_033300388.1">
    <property type="nucleotide sequence ID" value="XM_033444497.1"/>
</dbReference>
<keyword evidence="2" id="KW-1185">Reference proteome</keyword>
<dbReference type="Gene3D" id="2.30.30.140">
    <property type="match status" value="1"/>
</dbReference>
<dbReference type="GeneID" id="117205772"/>
<sequence length="433" mass="48818">MESGDSGEIVQVHDDANLITHIVLPTNCDEDSDTSTAASVIEKAVVSSDLFAYDPAKYSFCKEKSIVNTLNVGGTGTFRFVTEIKEGVYGIDIWPEGTDADYESFVVETESSLPELTQWSNHRPNIGDFVFGQLVDTTWVRGYVTCVLPYLTLAMIDETKLVRVSHLATCEPPLSDMYAYTGVCELTDTTYKLQEYKEYQFRVIGRTDDEKPDEFEILILKGDSELKATIKPWIPMPEQLGIPCTDVDHGTTVCLTSYQSHIIMFVRPLNTLGLARHNFIMETVAKCAETSEFLEHPRIGQMALALSRDGNYYRGSIITVRKEQVELILYDLGSREYVDRKKLKIYPKFLRQLGHCISTIFLRGMPKYIPPLKSIIKLLDNLVENKVPLICTYDGVPCTEGVVLKYPDGESVNNMIHKCIEQCLVKPSSKQKN</sequence>
<proteinExistence type="predicted"/>
<dbReference type="Pfam" id="PF00567">
    <property type="entry name" value="TUDOR"/>
    <property type="match status" value="1"/>
</dbReference>
<dbReference type="Proteomes" id="UP000515164">
    <property type="component" value="Unplaced"/>
</dbReference>
<organism evidence="2 3">
    <name type="scientific">Bombus bifarius</name>
    <dbReference type="NCBI Taxonomy" id="103933"/>
    <lineage>
        <taxon>Eukaryota</taxon>
        <taxon>Metazoa</taxon>
        <taxon>Ecdysozoa</taxon>
        <taxon>Arthropoda</taxon>
        <taxon>Hexapoda</taxon>
        <taxon>Insecta</taxon>
        <taxon>Pterygota</taxon>
        <taxon>Neoptera</taxon>
        <taxon>Endopterygota</taxon>
        <taxon>Hymenoptera</taxon>
        <taxon>Apocrita</taxon>
        <taxon>Aculeata</taxon>
        <taxon>Apoidea</taxon>
        <taxon>Anthophila</taxon>
        <taxon>Apidae</taxon>
        <taxon>Bombus</taxon>
        <taxon>Pyrobombus</taxon>
    </lineage>
</organism>
<protein>
    <submittedName>
        <fullName evidence="3">Uncharacterized protein LOC117205772</fullName>
    </submittedName>
</protein>
<dbReference type="SMART" id="SM00333">
    <property type="entry name" value="TUDOR"/>
    <property type="match status" value="1"/>
</dbReference>